<accession>A0A1Q9F3U6</accession>
<dbReference type="Proteomes" id="UP000186817">
    <property type="component" value="Unassembled WGS sequence"/>
</dbReference>
<sequence>MMHTRWVVSFLGGHTDHNWASHVTASLTNKLLGYLQRLATRDGLTEAEIKEAASKHLTKSKRSETMRNKRKASDAALDENEEAGEAEAEAGDDRPVRRARSGSLETSPAGECTMSMMMMLVFLLHLSCRKISSRNGWKAGAEMVAARATMLLRAVARIFVPAAQTVFLPKAAVEVRVHEDCVQVHVRHLVQSCRALRSIQDIVEEGDTWVDMVEVMQTACQQEVVGHRLAKRQAYELAVAVLCKALEVDWKRIAGGRRRLSGSQKASVVDQTSKQHLRSASTVLASQAHACKDRQKGSDLVTVERYSYSLERHKHFQKVRRLSLCIDGVQVGSYSLLNTLACDIQTGAEKAEGEQRPCWRPAVLAEESRDRCGLTSAADVSEGKANDRLKPESEAQGSEMCHWTNGRLRHDSAHLAHARRVEYPGDLFDTTTDFGSYYPWDEAAWGTRPWDSDDNELQADFRQLVDQGAGRAAGGVPVCWDLLPLEAHRYPVDEEEWVRRAHDLLCRYAPRREPGTGRADPAPPGQGCILQAAHVWRDGTWSSVEDLLRMGRFDLVPPNVALASFRSSEVVEDKPDEPDVSSLFQATRPLARTWEELMDVFWGWFEEGRQVGLAAQMVRRFMQDRDSEGYMEWSQPAVAALAAGIPVSSGVAYDCHLPTSTCGPRRLRISSTKHFSKVAREARPTTGRAQTTRWKMNSWTLWNEVAVEVKDRDEATEATDPAPTVHHTGICWVWIQRHCQVVPDSRASYIRTVLAGFSAQQQALMTLGLLTAFRAMMSELGVVLHAASFVEVVPEGAAAGEEEDEEDEDEDGIPTLMLQMDTQLLDDVGLSLVQRDASEIAGALGRLQDALAGESAPARGYQALEDQVAEWSWSWWRVLEPMLLNQPDDPPNAQDTFAVSSSGDGSLQTRTMEMQEVDVDQLAADQEVERRDAEALLHQQALYEHEEENYYRGVEAVVEAEISAQAARDARSWDDWAFHDEMYAGRERGSVSASKFQWVQGEDNRGAMTVEVPEASEEPVPSEVSTVPALLDQAPEHHADRLPVLEPTNGGGAVAVQQGQSQQLAAERGCEVPMEFEDFQQMEIGEYD</sequence>
<feature type="region of interest" description="Disordered" evidence="1">
    <location>
        <begin position="375"/>
        <end position="396"/>
    </location>
</feature>
<dbReference type="EMBL" id="LSRX01000016">
    <property type="protein sequence ID" value="OLQ14346.1"/>
    <property type="molecule type" value="Genomic_DNA"/>
</dbReference>
<evidence type="ECO:0000313" key="2">
    <source>
        <dbReference type="EMBL" id="OLQ14346.1"/>
    </source>
</evidence>
<organism evidence="2 3">
    <name type="scientific">Symbiodinium microadriaticum</name>
    <name type="common">Dinoflagellate</name>
    <name type="synonym">Zooxanthella microadriatica</name>
    <dbReference type="NCBI Taxonomy" id="2951"/>
    <lineage>
        <taxon>Eukaryota</taxon>
        <taxon>Sar</taxon>
        <taxon>Alveolata</taxon>
        <taxon>Dinophyceae</taxon>
        <taxon>Suessiales</taxon>
        <taxon>Symbiodiniaceae</taxon>
        <taxon>Symbiodinium</taxon>
    </lineage>
</organism>
<feature type="compositionally biased region" description="Basic and acidic residues" evidence="1">
    <location>
        <begin position="381"/>
        <end position="393"/>
    </location>
</feature>
<gene>
    <name evidence="2" type="ORF">AK812_SmicGene1493</name>
</gene>
<feature type="compositionally biased region" description="Acidic residues" evidence="1">
    <location>
        <begin position="76"/>
        <end position="90"/>
    </location>
</feature>
<feature type="compositionally biased region" description="Basic and acidic residues" evidence="1">
    <location>
        <begin position="61"/>
        <end position="73"/>
    </location>
</feature>
<comment type="caution">
    <text evidence="2">The sequence shown here is derived from an EMBL/GenBank/DDBJ whole genome shotgun (WGS) entry which is preliminary data.</text>
</comment>
<reference evidence="2 3" key="1">
    <citation type="submission" date="2016-02" db="EMBL/GenBank/DDBJ databases">
        <title>Genome analysis of coral dinoflagellate symbionts highlights evolutionary adaptations to a symbiotic lifestyle.</title>
        <authorList>
            <person name="Aranda M."/>
            <person name="Li Y."/>
            <person name="Liew Y.J."/>
            <person name="Baumgarten S."/>
            <person name="Simakov O."/>
            <person name="Wilson M."/>
            <person name="Piel J."/>
            <person name="Ashoor H."/>
            <person name="Bougouffa S."/>
            <person name="Bajic V.B."/>
            <person name="Ryu T."/>
            <person name="Ravasi T."/>
            <person name="Bayer T."/>
            <person name="Micklem G."/>
            <person name="Kim H."/>
            <person name="Bhak J."/>
            <person name="Lajeunesse T.C."/>
            <person name="Voolstra C.R."/>
        </authorList>
    </citation>
    <scope>NUCLEOTIDE SEQUENCE [LARGE SCALE GENOMIC DNA]</scope>
    <source>
        <strain evidence="2 3">CCMP2467</strain>
    </source>
</reference>
<dbReference type="AlphaFoldDB" id="A0A1Q9F3U6"/>
<feature type="region of interest" description="Disordered" evidence="1">
    <location>
        <begin position="55"/>
        <end position="108"/>
    </location>
</feature>
<name>A0A1Q9F3U6_SYMMI</name>
<evidence type="ECO:0000313" key="3">
    <source>
        <dbReference type="Proteomes" id="UP000186817"/>
    </source>
</evidence>
<protein>
    <submittedName>
        <fullName evidence="2">Uncharacterized protein</fullName>
    </submittedName>
</protein>
<evidence type="ECO:0000256" key="1">
    <source>
        <dbReference type="SAM" id="MobiDB-lite"/>
    </source>
</evidence>
<dbReference type="OrthoDB" id="431006at2759"/>
<keyword evidence="3" id="KW-1185">Reference proteome</keyword>
<proteinExistence type="predicted"/>